<dbReference type="EMBL" id="JAFDVH010000022">
    <property type="protein sequence ID" value="KAG7457091.1"/>
    <property type="molecule type" value="Genomic_DNA"/>
</dbReference>
<comment type="caution">
    <text evidence="4">The sequence shown here is derived from an EMBL/GenBank/DDBJ whole genome shotgun (WGS) entry which is preliminary data.</text>
</comment>
<keyword evidence="1" id="KW-0202">Cytokine</keyword>
<dbReference type="InterPro" id="IPR039809">
    <property type="entry name" value="Chemokine_b/g/d"/>
</dbReference>
<evidence type="ECO:0000256" key="1">
    <source>
        <dbReference type="ARBA" id="ARBA00022514"/>
    </source>
</evidence>
<dbReference type="GO" id="GO:0006955">
    <property type="term" value="P:immune response"/>
    <property type="evidence" value="ECO:0007669"/>
    <property type="project" value="InterPro"/>
</dbReference>
<evidence type="ECO:0000313" key="5">
    <source>
        <dbReference type="Proteomes" id="UP001046870"/>
    </source>
</evidence>
<keyword evidence="5" id="KW-1185">Reference proteome</keyword>
<sequence>MAQFNLSTVCLLLVLAVSLFTLQAESACCTKYSRVELPKNLIKGLSIQTIGGVCNINAVVLHTLGGRKVCVDPAKPWVMDMIQELRSTVQKMSSPNSQTQGQ</sequence>
<accession>A0A9D3SXL6</accession>
<organism evidence="4 5">
    <name type="scientific">Megalops atlanticus</name>
    <name type="common">Tarpon</name>
    <name type="synonym">Clupea gigantea</name>
    <dbReference type="NCBI Taxonomy" id="7932"/>
    <lineage>
        <taxon>Eukaryota</taxon>
        <taxon>Metazoa</taxon>
        <taxon>Chordata</taxon>
        <taxon>Craniata</taxon>
        <taxon>Vertebrata</taxon>
        <taxon>Euteleostomi</taxon>
        <taxon>Actinopterygii</taxon>
        <taxon>Neopterygii</taxon>
        <taxon>Teleostei</taxon>
        <taxon>Elopiformes</taxon>
        <taxon>Megalopidae</taxon>
        <taxon>Megalops</taxon>
    </lineage>
</organism>
<evidence type="ECO:0000313" key="4">
    <source>
        <dbReference type="EMBL" id="KAG7457091.1"/>
    </source>
</evidence>
<dbReference type="GO" id="GO:0005615">
    <property type="term" value="C:extracellular space"/>
    <property type="evidence" value="ECO:0007669"/>
    <property type="project" value="UniProtKB-KW"/>
</dbReference>
<dbReference type="SUPFAM" id="SSF54117">
    <property type="entry name" value="Interleukin 8-like chemokines"/>
    <property type="match status" value="1"/>
</dbReference>
<protein>
    <recommendedName>
        <fullName evidence="3">Chemokine interleukin-8-like domain-containing protein</fullName>
    </recommendedName>
</protein>
<keyword evidence="2" id="KW-0732">Signal</keyword>
<gene>
    <name evidence="4" type="ORF">MATL_G00242930</name>
</gene>
<dbReference type="Proteomes" id="UP001046870">
    <property type="component" value="Chromosome 22"/>
</dbReference>
<feature type="signal peptide" evidence="2">
    <location>
        <begin position="1"/>
        <end position="26"/>
    </location>
</feature>
<dbReference type="InterPro" id="IPR001811">
    <property type="entry name" value="Chemokine_IL8-like_dom"/>
</dbReference>
<dbReference type="Pfam" id="PF00048">
    <property type="entry name" value="IL8"/>
    <property type="match status" value="1"/>
</dbReference>
<feature type="chain" id="PRO_5038942784" description="Chemokine interleukin-8-like domain-containing protein" evidence="2">
    <location>
        <begin position="27"/>
        <end position="102"/>
    </location>
</feature>
<dbReference type="PRINTS" id="PR00436">
    <property type="entry name" value="INTERLEUKIN8"/>
</dbReference>
<dbReference type="PANTHER" id="PTHR12015">
    <property type="entry name" value="SMALL INDUCIBLE CYTOKINE A"/>
    <property type="match status" value="1"/>
</dbReference>
<name>A0A9D3SXL6_MEGAT</name>
<feature type="domain" description="Chemokine interleukin-8-like" evidence="3">
    <location>
        <begin position="25"/>
        <end position="85"/>
    </location>
</feature>
<dbReference type="SMART" id="SM00199">
    <property type="entry name" value="SCY"/>
    <property type="match status" value="1"/>
</dbReference>
<proteinExistence type="predicted"/>
<reference evidence="4" key="1">
    <citation type="submission" date="2021-01" db="EMBL/GenBank/DDBJ databases">
        <authorList>
            <person name="Zahm M."/>
            <person name="Roques C."/>
            <person name="Cabau C."/>
            <person name="Klopp C."/>
            <person name="Donnadieu C."/>
            <person name="Jouanno E."/>
            <person name="Lampietro C."/>
            <person name="Louis A."/>
            <person name="Herpin A."/>
            <person name="Echchiki A."/>
            <person name="Berthelot C."/>
            <person name="Parey E."/>
            <person name="Roest-Crollius H."/>
            <person name="Braasch I."/>
            <person name="Postlethwait J."/>
            <person name="Bobe J."/>
            <person name="Montfort J."/>
            <person name="Bouchez O."/>
            <person name="Begum T."/>
            <person name="Mejri S."/>
            <person name="Adams A."/>
            <person name="Chen W.-J."/>
            <person name="Guiguen Y."/>
        </authorList>
    </citation>
    <scope>NUCLEOTIDE SEQUENCE</scope>
    <source>
        <strain evidence="4">YG-15Mar2019-1</strain>
        <tissue evidence="4">Brain</tissue>
    </source>
</reference>
<evidence type="ECO:0000259" key="3">
    <source>
        <dbReference type="SMART" id="SM00199"/>
    </source>
</evidence>
<dbReference type="GO" id="GO:0008009">
    <property type="term" value="F:chemokine activity"/>
    <property type="evidence" value="ECO:0007669"/>
    <property type="project" value="InterPro"/>
</dbReference>
<dbReference type="AlphaFoldDB" id="A0A9D3SXL6"/>
<dbReference type="OrthoDB" id="8870994at2759"/>
<dbReference type="Gene3D" id="2.40.50.40">
    <property type="match status" value="1"/>
</dbReference>
<evidence type="ECO:0000256" key="2">
    <source>
        <dbReference type="SAM" id="SignalP"/>
    </source>
</evidence>
<dbReference type="PANTHER" id="PTHR12015:SF190">
    <property type="entry name" value="C-C MOTIF CHEMOKINE"/>
    <property type="match status" value="1"/>
</dbReference>
<dbReference type="InterPro" id="IPR036048">
    <property type="entry name" value="Interleukin_8-like_sf"/>
</dbReference>